<keyword evidence="1" id="KW-0472">Membrane</keyword>
<proteinExistence type="predicted"/>
<evidence type="ECO:0000256" key="1">
    <source>
        <dbReference type="SAM" id="Phobius"/>
    </source>
</evidence>
<accession>A0A1H6QGB1</accession>
<keyword evidence="3" id="KW-1185">Reference proteome</keyword>
<keyword evidence="1" id="KW-1133">Transmembrane helix</keyword>
<evidence type="ECO:0000313" key="3">
    <source>
        <dbReference type="Proteomes" id="UP000199532"/>
    </source>
</evidence>
<reference evidence="2 3" key="1">
    <citation type="submission" date="2016-10" db="EMBL/GenBank/DDBJ databases">
        <authorList>
            <person name="de Groot N.N."/>
        </authorList>
    </citation>
    <scope>NUCLEOTIDE SEQUENCE [LARGE SCALE GENOMIC DNA]</scope>
    <source>
        <strain evidence="2 3">DSM 19938</strain>
    </source>
</reference>
<dbReference type="STRING" id="408657.SAMN04487995_0631"/>
<dbReference type="Proteomes" id="UP000199532">
    <property type="component" value="Unassembled WGS sequence"/>
</dbReference>
<organism evidence="2 3">
    <name type="scientific">Dyadobacter koreensis</name>
    <dbReference type="NCBI Taxonomy" id="408657"/>
    <lineage>
        <taxon>Bacteria</taxon>
        <taxon>Pseudomonadati</taxon>
        <taxon>Bacteroidota</taxon>
        <taxon>Cytophagia</taxon>
        <taxon>Cytophagales</taxon>
        <taxon>Spirosomataceae</taxon>
        <taxon>Dyadobacter</taxon>
    </lineage>
</organism>
<protein>
    <submittedName>
        <fullName evidence="2">Uncharacterized protein</fullName>
    </submittedName>
</protein>
<dbReference type="EMBL" id="FNXY01000001">
    <property type="protein sequence ID" value="SEI42749.1"/>
    <property type="molecule type" value="Genomic_DNA"/>
</dbReference>
<evidence type="ECO:0000313" key="2">
    <source>
        <dbReference type="EMBL" id="SEI42749.1"/>
    </source>
</evidence>
<gene>
    <name evidence="2" type="ORF">SAMN04487995_0631</name>
</gene>
<name>A0A1H6QGB1_9BACT</name>
<dbReference type="AlphaFoldDB" id="A0A1H6QGB1"/>
<keyword evidence="1" id="KW-0812">Transmembrane</keyword>
<feature type="transmembrane region" description="Helical" evidence="1">
    <location>
        <begin position="65"/>
        <end position="87"/>
    </location>
</feature>
<sequence>MNGKAVNWSEIGTEMPSLNRIWHGFRRYAGVQERKGMVTPGCCLINHIEVIMKSLLSISLRCLNALLWSLGLSSVVLVLMLGFYLCWTMPLTKDEPANLADKPQKAKIETKAVVVTLDNNSVFADR</sequence>